<organism evidence="1">
    <name type="scientific">bioreactor metagenome</name>
    <dbReference type="NCBI Taxonomy" id="1076179"/>
    <lineage>
        <taxon>unclassified sequences</taxon>
        <taxon>metagenomes</taxon>
        <taxon>ecological metagenomes</taxon>
    </lineage>
</organism>
<evidence type="ECO:0000313" key="1">
    <source>
        <dbReference type="EMBL" id="MPL86055.1"/>
    </source>
</evidence>
<proteinExistence type="predicted"/>
<name>A0A644V4T7_9ZZZZ</name>
<accession>A0A644V4T7</accession>
<dbReference type="AlphaFoldDB" id="A0A644V4T7"/>
<gene>
    <name evidence="1" type="ORF">SDC9_32031</name>
</gene>
<dbReference type="EMBL" id="VSSQ01000215">
    <property type="protein sequence ID" value="MPL86055.1"/>
    <property type="molecule type" value="Genomic_DNA"/>
</dbReference>
<comment type="caution">
    <text evidence="1">The sequence shown here is derived from an EMBL/GenBank/DDBJ whole genome shotgun (WGS) entry which is preliminary data.</text>
</comment>
<reference evidence="1" key="1">
    <citation type="submission" date="2019-08" db="EMBL/GenBank/DDBJ databases">
        <authorList>
            <person name="Kucharzyk K."/>
            <person name="Murdoch R.W."/>
            <person name="Higgins S."/>
            <person name="Loffler F."/>
        </authorList>
    </citation>
    <scope>NUCLEOTIDE SEQUENCE</scope>
</reference>
<sequence>MKRRDFFTKGFPAYVFKMGEAFVETAGLAEEEKKGYFDSFESCYPLLSEVSNDMMLQAADQLGIQTQGKDKITLAREIYAIKGGLGF</sequence>
<protein>
    <submittedName>
        <fullName evidence="1">Uncharacterized protein</fullName>
    </submittedName>
</protein>